<keyword evidence="1" id="KW-0472">Membrane</keyword>
<keyword evidence="1" id="KW-1133">Transmembrane helix</keyword>
<feature type="transmembrane region" description="Helical" evidence="1">
    <location>
        <begin position="48"/>
        <end position="69"/>
    </location>
</feature>
<keyword evidence="3" id="KW-1185">Reference proteome</keyword>
<proteinExistence type="predicted"/>
<name>B9K785_THENN</name>
<reference evidence="2 3" key="1">
    <citation type="journal article" date="2009" name="Biosci. Biotechnol. Biochem.">
        <title>WeGAS: a web-based microbial genome annotation system.</title>
        <authorList>
            <person name="Lee D."/>
            <person name="Seo H."/>
            <person name="Park C."/>
            <person name="Park K."/>
        </authorList>
    </citation>
    <scope>NUCLEOTIDE SEQUENCE [LARGE SCALE GENOMIC DNA]</scope>
    <source>
        <strain evidence="3">ATCC 49049 / DSM 4359 / NBRC 107923 / NS-E</strain>
    </source>
</reference>
<feature type="transmembrane region" description="Helical" evidence="1">
    <location>
        <begin position="6"/>
        <end position="36"/>
    </location>
</feature>
<dbReference type="STRING" id="309803.CTN_0642"/>
<accession>B9K785</accession>
<evidence type="ECO:0000256" key="1">
    <source>
        <dbReference type="SAM" id="Phobius"/>
    </source>
</evidence>
<evidence type="ECO:0000313" key="2">
    <source>
        <dbReference type="EMBL" id="ACM22818.1"/>
    </source>
</evidence>
<evidence type="ECO:0000313" key="3">
    <source>
        <dbReference type="Proteomes" id="UP000000445"/>
    </source>
</evidence>
<sequence>MNILMFILTLISGILYLKSDILFGVFLGVVSMVFLYGTFETSREKYRAHLFVGSLIVLFFAGVSLLEYLTGFLRPLLGEEKITLTPGNYVLFLTGAMALFTVMRGKVKSR</sequence>
<dbReference type="HOGENOM" id="CLU_2169895_0_0_0"/>
<dbReference type="AlphaFoldDB" id="B9K785"/>
<dbReference type="Proteomes" id="UP000000445">
    <property type="component" value="Chromosome"/>
</dbReference>
<protein>
    <submittedName>
        <fullName evidence="2">Uncharacterized protein</fullName>
    </submittedName>
</protein>
<organism evidence="2 3">
    <name type="scientific">Thermotoga neapolitana (strain ATCC 49049 / DSM 4359 / NBRC 107923 / NS-E)</name>
    <dbReference type="NCBI Taxonomy" id="309803"/>
    <lineage>
        <taxon>Bacteria</taxon>
        <taxon>Thermotogati</taxon>
        <taxon>Thermotogota</taxon>
        <taxon>Thermotogae</taxon>
        <taxon>Thermotogales</taxon>
        <taxon>Thermotogaceae</taxon>
        <taxon>Thermotoga</taxon>
    </lineage>
</organism>
<dbReference type="RefSeq" id="WP_015919137.1">
    <property type="nucleotide sequence ID" value="NC_011978.1"/>
</dbReference>
<dbReference type="EMBL" id="CP000916">
    <property type="protein sequence ID" value="ACM22818.1"/>
    <property type="molecule type" value="Genomic_DNA"/>
</dbReference>
<gene>
    <name evidence="2" type="ordered locus">CTN_0642</name>
</gene>
<dbReference type="KEGG" id="tna:CTN_0642"/>
<feature type="transmembrane region" description="Helical" evidence="1">
    <location>
        <begin position="89"/>
        <end position="107"/>
    </location>
</feature>
<keyword evidence="1" id="KW-0812">Transmembrane</keyword>